<reference evidence="3" key="1">
    <citation type="journal article" date="2022" name="Int. J. Mol. Sci.">
        <title>Draft Genome of Tanacetum Coccineum: Genomic Comparison of Closely Related Tanacetum-Family Plants.</title>
        <authorList>
            <person name="Yamashiro T."/>
            <person name="Shiraishi A."/>
            <person name="Nakayama K."/>
            <person name="Satake H."/>
        </authorList>
    </citation>
    <scope>NUCLEOTIDE SEQUENCE</scope>
</reference>
<organism evidence="3 4">
    <name type="scientific">Tanacetum coccineum</name>
    <dbReference type="NCBI Taxonomy" id="301880"/>
    <lineage>
        <taxon>Eukaryota</taxon>
        <taxon>Viridiplantae</taxon>
        <taxon>Streptophyta</taxon>
        <taxon>Embryophyta</taxon>
        <taxon>Tracheophyta</taxon>
        <taxon>Spermatophyta</taxon>
        <taxon>Magnoliopsida</taxon>
        <taxon>eudicotyledons</taxon>
        <taxon>Gunneridae</taxon>
        <taxon>Pentapetalae</taxon>
        <taxon>asterids</taxon>
        <taxon>campanulids</taxon>
        <taxon>Asterales</taxon>
        <taxon>Asteraceae</taxon>
        <taxon>Asteroideae</taxon>
        <taxon>Anthemideae</taxon>
        <taxon>Anthemidinae</taxon>
        <taxon>Tanacetum</taxon>
    </lineage>
</organism>
<reference evidence="3" key="2">
    <citation type="submission" date="2022-01" db="EMBL/GenBank/DDBJ databases">
        <authorList>
            <person name="Yamashiro T."/>
            <person name="Shiraishi A."/>
            <person name="Satake H."/>
            <person name="Nakayama K."/>
        </authorList>
    </citation>
    <scope>NUCLEOTIDE SEQUENCE</scope>
</reference>
<evidence type="ECO:0000256" key="1">
    <source>
        <dbReference type="SAM" id="Coils"/>
    </source>
</evidence>
<feature type="coiled-coil region" evidence="1">
    <location>
        <begin position="189"/>
        <end position="248"/>
    </location>
</feature>
<keyword evidence="4" id="KW-1185">Reference proteome</keyword>
<sequence>MDVVKDRLSYCSEKLDKGDVNLHELINLMKYMVSLLDSANVFKEAKAEGEKVSLEEDMALELTEEATAQGEPQPTNIMGADEAKANAQGEQSSEQTPPTTKSTPPITSALIIHSAEENRLEDKPSEDEPLVKKLKFLIQTPLSSIAPQVFKQLAVENLSVENVTNSIFQTTSFDFSPTPPRDESKVNGIATKENLMKDLIREIKRLVDLKAEQEKSEMRLKKLSSEEIQAQAQKLAEYEAKRKRMLEEYNHCITFRANPLPITKISYKINRVTNDVTMRIERNNQPLNVTVHEKFVLRQLGFSEWIEIKTQAEKSGIPLPLELSAFGLSVAEKKRKRSSEIIKKVFVTEDIKVDGMKRNLIPPSRVIGSEGLVISEPESDIFFYNHNFGLVFQREEEFHLETTPQLTKIQDCIKTNSQIANEMFRKMILTIEARDDVVAVKDIIMEVKDYLKTYASAGMDISWYVEGIRWGLRTVRGGNTLTILLPFKEEQADLSFSFSWV</sequence>
<protein>
    <submittedName>
        <fullName evidence="3">Uncharacterized protein</fullName>
    </submittedName>
</protein>
<dbReference type="Proteomes" id="UP001151760">
    <property type="component" value="Unassembled WGS sequence"/>
</dbReference>
<evidence type="ECO:0000313" key="4">
    <source>
        <dbReference type="Proteomes" id="UP001151760"/>
    </source>
</evidence>
<feature type="compositionally biased region" description="Low complexity" evidence="2">
    <location>
        <begin position="92"/>
        <end position="105"/>
    </location>
</feature>
<evidence type="ECO:0000313" key="3">
    <source>
        <dbReference type="EMBL" id="GJT90707.1"/>
    </source>
</evidence>
<feature type="region of interest" description="Disordered" evidence="2">
    <location>
        <begin position="65"/>
        <end position="105"/>
    </location>
</feature>
<proteinExistence type="predicted"/>
<accession>A0ABQ5HS57</accession>
<name>A0ABQ5HS57_9ASTR</name>
<keyword evidence="1" id="KW-0175">Coiled coil</keyword>
<dbReference type="EMBL" id="BQNB010019946">
    <property type="protein sequence ID" value="GJT90707.1"/>
    <property type="molecule type" value="Genomic_DNA"/>
</dbReference>
<comment type="caution">
    <text evidence="3">The sequence shown here is derived from an EMBL/GenBank/DDBJ whole genome shotgun (WGS) entry which is preliminary data.</text>
</comment>
<evidence type="ECO:0000256" key="2">
    <source>
        <dbReference type="SAM" id="MobiDB-lite"/>
    </source>
</evidence>
<gene>
    <name evidence="3" type="ORF">Tco_1079552</name>
</gene>